<dbReference type="EMBL" id="KJ572564">
    <property type="protein sequence ID" value="ALY33534.1"/>
    <property type="molecule type" value="Genomic_RNA"/>
</dbReference>
<evidence type="ECO:0000256" key="4">
    <source>
        <dbReference type="ARBA" id="ARBA00022581"/>
    </source>
</evidence>
<evidence type="ECO:0000256" key="1">
    <source>
        <dbReference type="ARBA" id="ARBA00006158"/>
    </source>
</evidence>
<evidence type="ECO:0000256" key="3">
    <source>
        <dbReference type="ARBA" id="ARBA00022463"/>
    </source>
</evidence>
<dbReference type="OrthoDB" id="28055at10239"/>
<evidence type="ECO:0000256" key="8">
    <source>
        <dbReference type="ARBA" id="ARBA00022833"/>
    </source>
</evidence>
<dbReference type="GO" id="GO:0052170">
    <property type="term" value="P:symbiont-mediated suppression of host innate immune response"/>
    <property type="evidence" value="ECO:0007669"/>
    <property type="project" value="UniProtKB-KW"/>
</dbReference>
<name>A0A0U4D3G9_9VIRU</name>
<accession>A0A0U4D3G9</accession>
<dbReference type="GO" id="GO:0006355">
    <property type="term" value="P:regulation of DNA-templated transcription"/>
    <property type="evidence" value="ECO:0007669"/>
    <property type="project" value="InterPro"/>
</dbReference>
<keyword evidence="7" id="KW-0863">Zinc-finger</keyword>
<keyword evidence="6" id="KW-0479">Metal-binding</keyword>
<dbReference type="InterPro" id="IPR002568">
    <property type="entry name" value="Carla-bd"/>
</dbReference>
<comment type="similarity">
    <text evidence="1">Belongs to the carlaviruses nucleic acid-binding protein family.</text>
</comment>
<protein>
    <recommendedName>
        <fullName evidence="2">RNA silencing suppressor</fullName>
    </recommendedName>
</protein>
<evidence type="ECO:0000256" key="6">
    <source>
        <dbReference type="ARBA" id="ARBA00022723"/>
    </source>
</evidence>
<sequence length="101" mass="11455">MGRDRLTTLFLTIQACDAFIPMDLCVYILSKSKPPLCTGGSSTYARKRRARKIGRCWRCFRVSPPIFSSKCNGSTCEPGISYNWRVAEFINRGVTEVIPRM</sequence>
<dbReference type="GO" id="GO:0003677">
    <property type="term" value="F:DNA binding"/>
    <property type="evidence" value="ECO:0007669"/>
    <property type="project" value="UniProtKB-KW"/>
</dbReference>
<proteinExistence type="inferred from homology"/>
<reference evidence="11 12" key="2">
    <citation type="journal article" date="2016" name="Virus Res.">
        <title>Evidence of sympatric speciation of elderberry carlaviruses.</title>
        <authorList>
            <person name="Ho T."/>
            <person name="Quito-Avila D."/>
            <person name="Keller K.E."/>
            <person name="Postman J.D."/>
            <person name="Martin R.R."/>
            <person name="Tzanetakis I.E."/>
        </authorList>
    </citation>
    <scope>NUCLEOTIDE SEQUENCE [LARGE SCALE GENOMIC DNA]</scope>
    <source>
        <strain evidence="11">EBCVE</strain>
    </source>
</reference>
<keyword evidence="10" id="KW-0899">Viral immunoevasion</keyword>
<evidence type="ECO:0000313" key="11">
    <source>
        <dbReference type="EMBL" id="ALY33534.1"/>
    </source>
</evidence>
<keyword evidence="4" id="KW-0945">Host-virus interaction</keyword>
<evidence type="ECO:0000256" key="10">
    <source>
        <dbReference type="ARBA" id="ARBA00023280"/>
    </source>
</evidence>
<evidence type="ECO:0000256" key="2">
    <source>
        <dbReference type="ARBA" id="ARBA00017202"/>
    </source>
</evidence>
<keyword evidence="9" id="KW-0238">DNA-binding</keyword>
<dbReference type="Proteomes" id="UP000207733">
    <property type="component" value="Genome"/>
</dbReference>
<evidence type="ECO:0000313" key="12">
    <source>
        <dbReference type="Proteomes" id="UP000207733"/>
    </source>
</evidence>
<evidence type="ECO:0000256" key="7">
    <source>
        <dbReference type="ARBA" id="ARBA00022771"/>
    </source>
</evidence>
<keyword evidence="3" id="KW-0941">Suppressor of RNA silencing</keyword>
<dbReference type="Pfam" id="PF01623">
    <property type="entry name" value="Carla_C4"/>
    <property type="match status" value="1"/>
</dbReference>
<evidence type="ECO:0000256" key="5">
    <source>
        <dbReference type="ARBA" id="ARBA00022632"/>
    </source>
</evidence>
<dbReference type="GO" id="GO:0008270">
    <property type="term" value="F:zinc ion binding"/>
    <property type="evidence" value="ECO:0007669"/>
    <property type="project" value="UniProtKB-KW"/>
</dbReference>
<evidence type="ECO:0000256" key="9">
    <source>
        <dbReference type="ARBA" id="ARBA00023125"/>
    </source>
</evidence>
<dbReference type="KEGG" id="vg:26796222"/>
<dbReference type="GeneID" id="26796222"/>
<keyword evidence="8" id="KW-0862">Zinc</keyword>
<keyword evidence="5" id="KW-1090">Inhibition of host innate immune response by virus</keyword>
<organism evidence="11 12">
    <name type="scientific">Elderberry carlavirus E</name>
    <dbReference type="NCBI Taxonomy" id="1569056"/>
    <lineage>
        <taxon>Viruses</taxon>
        <taxon>Riboviria</taxon>
        <taxon>Orthornavirae</taxon>
        <taxon>Kitrinoviricota</taxon>
        <taxon>Alsuviricetes</taxon>
        <taxon>Tymovirales</taxon>
        <taxon>Betaflexiviridae</taxon>
        <taxon>Quinvirinae</taxon>
        <taxon>Carlavirus</taxon>
        <taxon>Carlavirus epsilonsambuci</taxon>
        <taxon>Sambucus virus E</taxon>
    </lineage>
</organism>
<dbReference type="RefSeq" id="YP_009224957.1">
    <property type="nucleotide sequence ID" value="NC_029089.1"/>
</dbReference>
<dbReference type="PROSITE" id="PS51257">
    <property type="entry name" value="PROKAR_LIPOPROTEIN"/>
    <property type="match status" value="1"/>
</dbReference>
<reference evidence="11 12" key="1">
    <citation type="journal article" date="2014" name="Virology">
        <title>Development of a virus detection and discovery pipeline using next generation sequencing.</title>
        <authorList>
            <person name="Ho T."/>
            <person name="Tzanetakis I.E."/>
        </authorList>
    </citation>
    <scope>NUCLEOTIDE SEQUENCE [LARGE SCALE GENOMIC DNA]</scope>
    <source>
        <strain evidence="11">EBCVE</strain>
    </source>
</reference>
<keyword evidence="12" id="KW-1185">Reference proteome</keyword>